<gene>
    <name evidence="3" type="ORF">CVIRNUC_004665</name>
</gene>
<keyword evidence="1" id="KW-0812">Transmembrane</keyword>
<dbReference type="Pfam" id="PF12937">
    <property type="entry name" value="F-box-like"/>
    <property type="match status" value="1"/>
</dbReference>
<dbReference type="InterPro" id="IPR001810">
    <property type="entry name" value="F-box_dom"/>
</dbReference>
<evidence type="ECO:0000313" key="4">
    <source>
        <dbReference type="Proteomes" id="UP001314263"/>
    </source>
</evidence>
<keyword evidence="4" id="KW-1185">Reference proteome</keyword>
<keyword evidence="1" id="KW-1133">Transmembrane helix</keyword>
<organism evidence="3 4">
    <name type="scientific">Coccomyxa viridis</name>
    <dbReference type="NCBI Taxonomy" id="1274662"/>
    <lineage>
        <taxon>Eukaryota</taxon>
        <taxon>Viridiplantae</taxon>
        <taxon>Chlorophyta</taxon>
        <taxon>core chlorophytes</taxon>
        <taxon>Trebouxiophyceae</taxon>
        <taxon>Trebouxiophyceae incertae sedis</taxon>
        <taxon>Coccomyxaceae</taxon>
        <taxon>Coccomyxa</taxon>
    </lineage>
</organism>
<dbReference type="Gene3D" id="1.20.1280.50">
    <property type="match status" value="1"/>
</dbReference>
<protein>
    <recommendedName>
        <fullName evidence="2">F-box domain-containing protein</fullName>
    </recommendedName>
</protein>
<feature type="transmembrane region" description="Helical" evidence="1">
    <location>
        <begin position="255"/>
        <end position="276"/>
    </location>
</feature>
<evidence type="ECO:0000313" key="3">
    <source>
        <dbReference type="EMBL" id="CAK0778911.1"/>
    </source>
</evidence>
<proteinExistence type="predicted"/>
<accession>A0AAV1I5Y7</accession>
<feature type="domain" description="F-box" evidence="2">
    <location>
        <begin position="53"/>
        <end position="105"/>
    </location>
</feature>
<dbReference type="PROSITE" id="PS50181">
    <property type="entry name" value="FBOX"/>
    <property type="match status" value="1"/>
</dbReference>
<name>A0AAV1I5Y7_9CHLO</name>
<dbReference type="InterPro" id="IPR036047">
    <property type="entry name" value="F-box-like_dom_sf"/>
</dbReference>
<dbReference type="AlphaFoldDB" id="A0AAV1I5Y7"/>
<keyword evidence="1" id="KW-0472">Membrane</keyword>
<dbReference type="SUPFAM" id="SSF81383">
    <property type="entry name" value="F-box domain"/>
    <property type="match status" value="1"/>
</dbReference>
<dbReference type="EMBL" id="CAUYUE010000005">
    <property type="protein sequence ID" value="CAK0778911.1"/>
    <property type="molecule type" value="Genomic_DNA"/>
</dbReference>
<comment type="caution">
    <text evidence="3">The sequence shown here is derived from an EMBL/GenBank/DDBJ whole genome shotgun (WGS) entry which is preliminary data.</text>
</comment>
<dbReference type="Proteomes" id="UP001314263">
    <property type="component" value="Unassembled WGS sequence"/>
</dbReference>
<sequence>MAGLTAEECNQHKGQVLAHRPVLINVTASWVDNYGPEVMYCLSKILPGSRTRQPSLDSMPEDILHLIFGAAQLHTAAGTKDRCRLSGVCRRWRRMLGRPEYWQEIELSTGDFRASSAFAEGLLACAAHAGNWLQSIRVVQTLPGRQCSPKVVYGDKGTRLEMYRGAQVGFCAESKELETWLMHCHERLKRERCLPTRHNAAWLHEFDRIEQVMSGKRFRVQPPRVQPEILNVVLKVGQWVAASGTAVLMIAGCTLWARLILGCVIWPSLLVAAFVASTI</sequence>
<evidence type="ECO:0000256" key="1">
    <source>
        <dbReference type="SAM" id="Phobius"/>
    </source>
</evidence>
<reference evidence="3 4" key="1">
    <citation type="submission" date="2023-10" db="EMBL/GenBank/DDBJ databases">
        <authorList>
            <person name="Maclean D."/>
            <person name="Macfadyen A."/>
        </authorList>
    </citation>
    <scope>NUCLEOTIDE SEQUENCE [LARGE SCALE GENOMIC DNA]</scope>
</reference>
<evidence type="ECO:0000259" key="2">
    <source>
        <dbReference type="PROSITE" id="PS50181"/>
    </source>
</evidence>